<comment type="caution">
    <text evidence="2">The sequence shown here is derived from an EMBL/GenBank/DDBJ whole genome shotgun (WGS) entry which is preliminary data.</text>
</comment>
<dbReference type="CDD" id="cd01839">
    <property type="entry name" value="SGNH_arylesterase_like"/>
    <property type="match status" value="1"/>
</dbReference>
<keyword evidence="3" id="KW-1185">Reference proteome</keyword>
<dbReference type="InterPro" id="IPR051532">
    <property type="entry name" value="Ester_Hydrolysis_Enzymes"/>
</dbReference>
<name>A0A1Y1RTS5_9SPIO</name>
<reference evidence="2 3" key="1">
    <citation type="submission" date="2017-03" db="EMBL/GenBank/DDBJ databases">
        <title>Draft Genome sequence of Marispirochaeta sp. strain JC444.</title>
        <authorList>
            <person name="Shivani Y."/>
            <person name="Subhash Y."/>
            <person name="Sasikala C."/>
            <person name="Ramana C."/>
        </authorList>
    </citation>
    <scope>NUCLEOTIDE SEQUENCE [LARGE SCALE GENOMIC DNA]</scope>
    <source>
        <strain evidence="2 3">JC444</strain>
    </source>
</reference>
<dbReference type="AlphaFoldDB" id="A0A1Y1RTS5"/>
<protein>
    <submittedName>
        <fullName evidence="2">Hydrolase</fullName>
    </submittedName>
</protein>
<dbReference type="InterPro" id="IPR013830">
    <property type="entry name" value="SGNH_hydro"/>
</dbReference>
<feature type="domain" description="SGNH hydrolase-type esterase" evidence="1">
    <location>
        <begin position="6"/>
        <end position="188"/>
    </location>
</feature>
<sequence>MARILCFGDSNTWGWNPHDKSRYGKETRWTGRLQEMFGTLHEIIEEGLNGRTTTFDDHVSGGGKKGLSYLIPCLETHRPIDLVIMMLGTNDLKLRFSLSAYDIARAMDRLVATVLGSTAGPAGESPQVLLVSPARVGPLSDFKEMFAGAREKSLLLGRHYRQVSLERGCHFLDAAELIESSPVDGIHLEKESHGILAEAFVQKIGQILQS</sequence>
<evidence type="ECO:0000313" key="2">
    <source>
        <dbReference type="EMBL" id="ORC31184.1"/>
    </source>
</evidence>
<evidence type="ECO:0000313" key="3">
    <source>
        <dbReference type="Proteomes" id="UP000192343"/>
    </source>
</evidence>
<organism evidence="2 3">
    <name type="scientific">Marispirochaeta aestuarii</name>
    <dbReference type="NCBI Taxonomy" id="1963862"/>
    <lineage>
        <taxon>Bacteria</taxon>
        <taxon>Pseudomonadati</taxon>
        <taxon>Spirochaetota</taxon>
        <taxon>Spirochaetia</taxon>
        <taxon>Spirochaetales</taxon>
        <taxon>Spirochaetaceae</taxon>
        <taxon>Marispirochaeta</taxon>
    </lineage>
</organism>
<accession>A0A1Y1RTS5</accession>
<evidence type="ECO:0000259" key="1">
    <source>
        <dbReference type="Pfam" id="PF13472"/>
    </source>
</evidence>
<gene>
    <name evidence="2" type="ORF">B4O97_17380</name>
</gene>
<dbReference type="OrthoDB" id="164654at2"/>
<dbReference type="Pfam" id="PF13472">
    <property type="entry name" value="Lipase_GDSL_2"/>
    <property type="match status" value="1"/>
</dbReference>
<dbReference type="STRING" id="1963862.B4O97_17380"/>
<proteinExistence type="predicted"/>
<dbReference type="PANTHER" id="PTHR30383:SF29">
    <property type="entry name" value="SGNH HYDROLASE-TYPE ESTERASE DOMAIN-CONTAINING PROTEIN"/>
    <property type="match status" value="1"/>
</dbReference>
<dbReference type="Gene3D" id="3.40.50.1110">
    <property type="entry name" value="SGNH hydrolase"/>
    <property type="match status" value="1"/>
</dbReference>
<dbReference type="InterPro" id="IPR036514">
    <property type="entry name" value="SGNH_hydro_sf"/>
</dbReference>
<dbReference type="GO" id="GO:0016788">
    <property type="term" value="F:hydrolase activity, acting on ester bonds"/>
    <property type="evidence" value="ECO:0007669"/>
    <property type="project" value="UniProtKB-ARBA"/>
</dbReference>
<dbReference type="Proteomes" id="UP000192343">
    <property type="component" value="Unassembled WGS sequence"/>
</dbReference>
<dbReference type="RefSeq" id="WP_083052783.1">
    <property type="nucleotide sequence ID" value="NZ_MWQY01000026.1"/>
</dbReference>
<dbReference type="SUPFAM" id="SSF52266">
    <property type="entry name" value="SGNH hydrolase"/>
    <property type="match status" value="1"/>
</dbReference>
<keyword evidence="2" id="KW-0378">Hydrolase</keyword>
<dbReference type="EMBL" id="MWQY01000026">
    <property type="protein sequence ID" value="ORC31184.1"/>
    <property type="molecule type" value="Genomic_DNA"/>
</dbReference>
<dbReference type="PANTHER" id="PTHR30383">
    <property type="entry name" value="THIOESTERASE 1/PROTEASE 1/LYSOPHOSPHOLIPASE L1"/>
    <property type="match status" value="1"/>
</dbReference>